<sequence>MTTPFVGYQSGYPTPQKDDDSYPASFLYDAQHNLIYFTGVTYSTYFDKATNLPDAVLGAMGMSMTSPSQERGSADEDYHLSSGDCFLGILKLPPSAAANNKDAAWWKNSHLQNQPNSPKLIYAKRFGTPQNSEACSSLLSLPHDVVNDALLQSASQLKLVLLGHVNPVPLSEGELEQLSKEEQIVSNVGQRRLDQDQLESDKAKVHASHLEESTARQDNQQQQYQRSLQQPPKINQGGFFTSISHNNSGGGGPLAHNGRAYGFLIDFDVSLTPNQEFQTSSIPATNLDMNNAYGALLGGYVLESSPLVYPIDLTQNVRDPNQLYVVSMHSDDEKEVYNPEYTTSAEEEVNVELYARPDVTLGGAGGATSSSGGGGGGLNVGGVPKYGSDFYVKVEQVTITPYEQLLNVKPTSTEHVKETMKSGWGFGFKLNDATDVRPSCVEFVKGRTPDEDLLLMGGTTRKSLADGRGVEYDGFITKVIPPSPAPVMDMTTGTTVEEAASGNNNSIHNEGTHPTKRIDSTTGRDETVTAICLPPPDAGGMGVTHAFVVGSSTNPEGGTDAPSMAYLLKMRLDDMSTVWKEHVTSISFDGGVGGDVLGQGCVVSHDGKVVYLSGTIDGASGMRTGAPNSDVRPVGGVSDVFVVSYDVEFGNVQWEQQLGTEYEDKLARGGGIKVDSDGNPMIMGSSRGALQRSREGDGRMASDIFFMNLSRENGAYLNAPFTTGNVDSASAAGITSGSGSAIGVMIGVIIAVIFAVLVIVVRRRKKIVRKEVSRMWDRSNGDDFSYNVNPSLAANDRGDEDRTSSGALRIVRGGVDDGWDDGWDDGSDRIKKDSFWKRVSGGSEKVSSQQFTTPKYSRKVSEDDVSFLAKLREEASSSSKKLSGMISSDATDPRLDGGASIKNMLSQYREVKKESIISDDGKKSSLSSGKKTPIKSKPVRPPPPPPPPPPRRNYEGEPDGLSEFTIV</sequence>
<feature type="region of interest" description="Disordered" evidence="1">
    <location>
        <begin position="201"/>
        <end position="228"/>
    </location>
</feature>
<proteinExistence type="predicted"/>
<feature type="compositionally biased region" description="Low complexity" evidence="1">
    <location>
        <begin position="878"/>
        <end position="888"/>
    </location>
</feature>
<dbReference type="EMBL" id="JATAAI010000007">
    <property type="protein sequence ID" value="KAK1744598.1"/>
    <property type="molecule type" value="Genomic_DNA"/>
</dbReference>
<dbReference type="PANTHER" id="PTHR35580">
    <property type="entry name" value="CELL SURFACE GLYCOPROTEIN (S-LAYER PROTEIN)-LIKE PROTEIN"/>
    <property type="match status" value="1"/>
</dbReference>
<organism evidence="3 4">
    <name type="scientific">Skeletonema marinoi</name>
    <dbReference type="NCBI Taxonomy" id="267567"/>
    <lineage>
        <taxon>Eukaryota</taxon>
        <taxon>Sar</taxon>
        <taxon>Stramenopiles</taxon>
        <taxon>Ochrophyta</taxon>
        <taxon>Bacillariophyta</taxon>
        <taxon>Coscinodiscophyceae</taxon>
        <taxon>Thalassiosirophycidae</taxon>
        <taxon>Thalassiosirales</taxon>
        <taxon>Skeletonemataceae</taxon>
        <taxon>Skeletonema</taxon>
        <taxon>Skeletonema marinoi-dohrnii complex</taxon>
    </lineage>
</organism>
<comment type="caution">
    <text evidence="3">The sequence shown here is derived from an EMBL/GenBank/DDBJ whole genome shotgun (WGS) entry which is preliminary data.</text>
</comment>
<feature type="compositionally biased region" description="Low complexity" evidence="1">
    <location>
        <begin position="217"/>
        <end position="228"/>
    </location>
</feature>
<feature type="region of interest" description="Disordered" evidence="1">
    <location>
        <begin position="501"/>
        <end position="524"/>
    </location>
</feature>
<name>A0AAD9DGC1_9STRA</name>
<feature type="compositionally biased region" description="Pro residues" evidence="1">
    <location>
        <begin position="939"/>
        <end position="951"/>
    </location>
</feature>
<evidence type="ECO:0000313" key="3">
    <source>
        <dbReference type="EMBL" id="KAK1744598.1"/>
    </source>
</evidence>
<dbReference type="Proteomes" id="UP001224775">
    <property type="component" value="Unassembled WGS sequence"/>
</dbReference>
<evidence type="ECO:0000313" key="4">
    <source>
        <dbReference type="Proteomes" id="UP001224775"/>
    </source>
</evidence>
<dbReference type="PANTHER" id="PTHR35580:SF1">
    <property type="entry name" value="PHYTASE-LIKE DOMAIN-CONTAINING PROTEIN"/>
    <property type="match status" value="1"/>
</dbReference>
<accession>A0AAD9DGC1</accession>
<evidence type="ECO:0000256" key="1">
    <source>
        <dbReference type="SAM" id="MobiDB-lite"/>
    </source>
</evidence>
<feature type="compositionally biased region" description="Basic and acidic residues" evidence="1">
    <location>
        <begin position="201"/>
        <end position="215"/>
    </location>
</feature>
<reference evidence="3" key="1">
    <citation type="submission" date="2023-06" db="EMBL/GenBank/DDBJ databases">
        <title>Survivors Of The Sea: Transcriptome response of Skeletonema marinoi to long-term dormancy.</title>
        <authorList>
            <person name="Pinder M.I.M."/>
            <person name="Kourtchenko O."/>
            <person name="Robertson E.K."/>
            <person name="Larsson T."/>
            <person name="Maumus F."/>
            <person name="Osuna-Cruz C.M."/>
            <person name="Vancaester E."/>
            <person name="Stenow R."/>
            <person name="Vandepoele K."/>
            <person name="Ploug H."/>
            <person name="Bruchert V."/>
            <person name="Godhe A."/>
            <person name="Topel M."/>
        </authorList>
    </citation>
    <scope>NUCLEOTIDE SEQUENCE</scope>
    <source>
        <strain evidence="3">R05AC</strain>
    </source>
</reference>
<dbReference type="CDD" id="cd12087">
    <property type="entry name" value="TM_EGFR-like"/>
    <property type="match status" value="1"/>
</dbReference>
<dbReference type="AlphaFoldDB" id="A0AAD9DGC1"/>
<evidence type="ECO:0000256" key="2">
    <source>
        <dbReference type="SAM" id="Phobius"/>
    </source>
</evidence>
<keyword evidence="2" id="KW-1133">Transmembrane helix</keyword>
<feature type="region of interest" description="Disordered" evidence="1">
    <location>
        <begin position="878"/>
        <end position="967"/>
    </location>
</feature>
<keyword evidence="4" id="KW-1185">Reference proteome</keyword>
<keyword evidence="2" id="KW-0812">Transmembrane</keyword>
<dbReference type="InterPro" id="IPR052918">
    <property type="entry name" value="Motility_Chemotaxis_Reg"/>
</dbReference>
<gene>
    <name evidence="3" type="ORF">QTG54_005131</name>
</gene>
<feature type="compositionally biased region" description="Basic and acidic residues" evidence="1">
    <location>
        <begin position="510"/>
        <end position="524"/>
    </location>
</feature>
<keyword evidence="2" id="KW-0472">Membrane</keyword>
<feature type="compositionally biased region" description="Basic and acidic residues" evidence="1">
    <location>
        <begin position="909"/>
        <end position="923"/>
    </location>
</feature>
<feature type="transmembrane region" description="Helical" evidence="2">
    <location>
        <begin position="741"/>
        <end position="761"/>
    </location>
</feature>
<protein>
    <submittedName>
        <fullName evidence="3">Cell surface glycoprotein (S-layer protein)-like protein</fullName>
    </submittedName>
</protein>